<keyword evidence="3" id="KW-1185">Reference proteome</keyword>
<reference evidence="2 3" key="1">
    <citation type="submission" date="2022-03" db="EMBL/GenBank/DDBJ databases">
        <title>Complete genome analysis of Roseomonas KG 17.1 : a prolific producer of plant growth promoters.</title>
        <authorList>
            <person name="Saadouli I."/>
            <person name="Najjari A."/>
            <person name="Mosbah A."/>
            <person name="Ouzari H.I."/>
        </authorList>
    </citation>
    <scope>NUCLEOTIDE SEQUENCE [LARGE SCALE GENOMIC DNA]</scope>
    <source>
        <strain evidence="2 3">KG17-1</strain>
    </source>
</reference>
<proteinExistence type="predicted"/>
<evidence type="ECO:0000313" key="3">
    <source>
        <dbReference type="Proteomes" id="UP001201985"/>
    </source>
</evidence>
<gene>
    <name evidence="2" type="ORF">MON41_00760</name>
</gene>
<comment type="caution">
    <text evidence="2">The sequence shown here is derived from an EMBL/GenBank/DDBJ whole genome shotgun (WGS) entry which is preliminary data.</text>
</comment>
<feature type="compositionally biased region" description="Low complexity" evidence="1">
    <location>
        <begin position="210"/>
        <end position="223"/>
    </location>
</feature>
<protein>
    <recommendedName>
        <fullName evidence="4">Nutrient deprivation-induced protein</fullName>
    </recommendedName>
</protein>
<feature type="region of interest" description="Disordered" evidence="1">
    <location>
        <begin position="1"/>
        <end position="56"/>
    </location>
</feature>
<feature type="region of interest" description="Disordered" evidence="1">
    <location>
        <begin position="69"/>
        <end position="106"/>
    </location>
</feature>
<name>A0ABS9VZF9_9PROT</name>
<feature type="compositionally biased region" description="Low complexity" evidence="1">
    <location>
        <begin position="74"/>
        <end position="94"/>
    </location>
</feature>
<dbReference type="EMBL" id="JALBUU010000004">
    <property type="protein sequence ID" value="MCI0752291.1"/>
    <property type="molecule type" value="Genomic_DNA"/>
</dbReference>
<accession>A0ABS9VZF9</accession>
<sequence>MEPSNPEANRAPGQSPIMPGTQRDQNTNAGLTADAKQAAQSVQAEGSRAAQDVTSEVKAVGQDLADTARERASALAEQGKEAGAQQGEGLAQAARRIADDLEDQSPEIARHVRSAADSIESMAQSLRQRNVGELMQEVSGFAQRQPAAFFGAAMLAGFAAVRFARSSSEQQSYSTSGSTMPRRGPGPYTTRPSAERAPGWTGEREGEFKPATLPAATLGGAAAHRPGTALPGSMPGPDAGRV</sequence>
<dbReference type="RefSeq" id="WP_157985816.1">
    <property type="nucleotide sequence ID" value="NZ_JALBUU010000004.1"/>
</dbReference>
<evidence type="ECO:0008006" key="4">
    <source>
        <dbReference type="Google" id="ProtNLM"/>
    </source>
</evidence>
<feature type="compositionally biased region" description="Low complexity" evidence="1">
    <location>
        <begin position="166"/>
        <end position="192"/>
    </location>
</feature>
<dbReference type="Proteomes" id="UP001201985">
    <property type="component" value="Unassembled WGS sequence"/>
</dbReference>
<feature type="region of interest" description="Disordered" evidence="1">
    <location>
        <begin position="166"/>
        <end position="242"/>
    </location>
</feature>
<evidence type="ECO:0000313" key="2">
    <source>
        <dbReference type="EMBL" id="MCI0752291.1"/>
    </source>
</evidence>
<organism evidence="2 3">
    <name type="scientific">Teichococcus vastitatis</name>
    <dbReference type="NCBI Taxonomy" id="2307076"/>
    <lineage>
        <taxon>Bacteria</taxon>
        <taxon>Pseudomonadati</taxon>
        <taxon>Pseudomonadota</taxon>
        <taxon>Alphaproteobacteria</taxon>
        <taxon>Acetobacterales</taxon>
        <taxon>Roseomonadaceae</taxon>
        <taxon>Roseomonas</taxon>
    </lineage>
</organism>
<evidence type="ECO:0000256" key="1">
    <source>
        <dbReference type="SAM" id="MobiDB-lite"/>
    </source>
</evidence>